<accession>A0A498K3T7</accession>
<dbReference type="EMBL" id="RDQH01000329">
    <property type="protein sequence ID" value="RXI02860.1"/>
    <property type="molecule type" value="Genomic_DNA"/>
</dbReference>
<comment type="caution">
    <text evidence="1">The sequence shown here is derived from an EMBL/GenBank/DDBJ whole genome shotgun (WGS) entry which is preliminary data.</text>
</comment>
<evidence type="ECO:0000313" key="2">
    <source>
        <dbReference type="Proteomes" id="UP000290289"/>
    </source>
</evidence>
<protein>
    <submittedName>
        <fullName evidence="1">Uncharacterized protein</fullName>
    </submittedName>
</protein>
<dbReference type="AlphaFoldDB" id="A0A498K3T7"/>
<gene>
    <name evidence="1" type="ORF">DVH24_002938</name>
</gene>
<proteinExistence type="predicted"/>
<reference evidence="1 2" key="1">
    <citation type="submission" date="2018-10" db="EMBL/GenBank/DDBJ databases">
        <title>A high-quality apple genome assembly.</title>
        <authorList>
            <person name="Hu J."/>
        </authorList>
    </citation>
    <scope>NUCLEOTIDE SEQUENCE [LARGE SCALE GENOMIC DNA]</scope>
    <source>
        <strain evidence="2">cv. HFTH1</strain>
        <tissue evidence="1">Young leaf</tissue>
    </source>
</reference>
<name>A0A498K3T7_MALDO</name>
<organism evidence="1 2">
    <name type="scientific">Malus domestica</name>
    <name type="common">Apple</name>
    <name type="synonym">Pyrus malus</name>
    <dbReference type="NCBI Taxonomy" id="3750"/>
    <lineage>
        <taxon>Eukaryota</taxon>
        <taxon>Viridiplantae</taxon>
        <taxon>Streptophyta</taxon>
        <taxon>Embryophyta</taxon>
        <taxon>Tracheophyta</taxon>
        <taxon>Spermatophyta</taxon>
        <taxon>Magnoliopsida</taxon>
        <taxon>eudicotyledons</taxon>
        <taxon>Gunneridae</taxon>
        <taxon>Pentapetalae</taxon>
        <taxon>rosids</taxon>
        <taxon>fabids</taxon>
        <taxon>Rosales</taxon>
        <taxon>Rosaceae</taxon>
        <taxon>Amygdaloideae</taxon>
        <taxon>Maleae</taxon>
        <taxon>Malus</taxon>
    </lineage>
</organism>
<dbReference type="Proteomes" id="UP000290289">
    <property type="component" value="Chromosome 3"/>
</dbReference>
<sequence>MIKRGEVLESNLKEIEEHGDNKNIGMSIEDSESCFTLLGKRPLQCCLFGQWFYQVKIRIGKLEHNKKFCKSLEALNQLLMR</sequence>
<evidence type="ECO:0000313" key="1">
    <source>
        <dbReference type="EMBL" id="RXI02860.1"/>
    </source>
</evidence>
<keyword evidence="2" id="KW-1185">Reference proteome</keyword>